<reference evidence="6 7" key="1">
    <citation type="journal article" date="2007" name="J. Bacteriol.">
        <title>Whole-genome analysis of the methyl tert-butyl ether-degrading beta-proteobacterium Methylibium petroleiphilum PM1.</title>
        <authorList>
            <person name="Kane S.R."/>
            <person name="Chakicherla A.Y."/>
            <person name="Chain P.S.G."/>
            <person name="Schmidt R."/>
            <person name="Shin M.W."/>
            <person name="Legler T.C."/>
            <person name="Scow K.M."/>
            <person name="Larimer F.W."/>
            <person name="Lucas S.M."/>
            <person name="Richardson P.M."/>
            <person name="Hristova K.R."/>
        </authorList>
    </citation>
    <scope>NUCLEOTIDE SEQUENCE [LARGE SCALE GENOMIC DNA]</scope>
    <source>
        <strain evidence="7">ATCC BAA-1232 / LMG 22953 / PM1</strain>
    </source>
</reference>
<dbReference type="FunFam" id="1.10.10.10:FF:000001">
    <property type="entry name" value="LysR family transcriptional regulator"/>
    <property type="match status" value="1"/>
</dbReference>
<evidence type="ECO:0000259" key="5">
    <source>
        <dbReference type="PROSITE" id="PS50931"/>
    </source>
</evidence>
<evidence type="ECO:0000256" key="4">
    <source>
        <dbReference type="ARBA" id="ARBA00023163"/>
    </source>
</evidence>
<organism evidence="6 7">
    <name type="scientific">Methylibium petroleiphilum (strain ATCC BAA-1232 / LMG 22953 / PM1)</name>
    <dbReference type="NCBI Taxonomy" id="420662"/>
    <lineage>
        <taxon>Bacteria</taxon>
        <taxon>Pseudomonadati</taxon>
        <taxon>Pseudomonadota</taxon>
        <taxon>Betaproteobacteria</taxon>
        <taxon>Burkholderiales</taxon>
        <taxon>Sphaerotilaceae</taxon>
        <taxon>Methylibium</taxon>
    </lineage>
</organism>
<dbReference type="STRING" id="420662.Mpe_A0871"/>
<keyword evidence="4" id="KW-0804">Transcription</keyword>
<dbReference type="PANTHER" id="PTHR30537:SF17">
    <property type="entry name" value="LYSR-FAMILY REGULATORY PROTEIN"/>
    <property type="match status" value="1"/>
</dbReference>
<dbReference type="CDD" id="cd08472">
    <property type="entry name" value="PBP2_CrgA_like_3"/>
    <property type="match status" value="1"/>
</dbReference>
<evidence type="ECO:0000313" key="7">
    <source>
        <dbReference type="Proteomes" id="UP000000366"/>
    </source>
</evidence>
<keyword evidence="7" id="KW-1185">Reference proteome</keyword>
<evidence type="ECO:0000256" key="1">
    <source>
        <dbReference type="ARBA" id="ARBA00009437"/>
    </source>
</evidence>
<dbReference type="EMBL" id="CP000555">
    <property type="protein sequence ID" value="ABM93833.1"/>
    <property type="molecule type" value="Genomic_DNA"/>
</dbReference>
<comment type="similarity">
    <text evidence="1">Belongs to the LysR transcriptional regulatory family.</text>
</comment>
<dbReference type="PROSITE" id="PS50931">
    <property type="entry name" value="HTH_LYSR"/>
    <property type="match status" value="1"/>
</dbReference>
<dbReference type="GO" id="GO:0003700">
    <property type="term" value="F:DNA-binding transcription factor activity"/>
    <property type="evidence" value="ECO:0007669"/>
    <property type="project" value="InterPro"/>
</dbReference>
<dbReference type="Pfam" id="PF03466">
    <property type="entry name" value="LysR_substrate"/>
    <property type="match status" value="1"/>
</dbReference>
<dbReference type="GO" id="GO:0043565">
    <property type="term" value="F:sequence-specific DNA binding"/>
    <property type="evidence" value="ECO:0007669"/>
    <property type="project" value="TreeGrafter"/>
</dbReference>
<dbReference type="InterPro" id="IPR036388">
    <property type="entry name" value="WH-like_DNA-bd_sf"/>
</dbReference>
<keyword evidence="3" id="KW-0238">DNA-binding</keyword>
<dbReference type="eggNOG" id="COG0583">
    <property type="taxonomic scope" value="Bacteria"/>
</dbReference>
<gene>
    <name evidence="6" type="ordered locus">Mpe_A0871</name>
</gene>
<evidence type="ECO:0000256" key="3">
    <source>
        <dbReference type="ARBA" id="ARBA00023125"/>
    </source>
</evidence>
<accession>A2SE44</accession>
<feature type="domain" description="HTH lysR-type" evidence="5">
    <location>
        <begin position="1"/>
        <end position="59"/>
    </location>
</feature>
<dbReference type="GO" id="GO:0006351">
    <property type="term" value="P:DNA-templated transcription"/>
    <property type="evidence" value="ECO:0007669"/>
    <property type="project" value="TreeGrafter"/>
</dbReference>
<dbReference type="SUPFAM" id="SSF46785">
    <property type="entry name" value="Winged helix' DNA-binding domain"/>
    <property type="match status" value="1"/>
</dbReference>
<evidence type="ECO:0000256" key="2">
    <source>
        <dbReference type="ARBA" id="ARBA00023015"/>
    </source>
</evidence>
<dbReference type="PANTHER" id="PTHR30537">
    <property type="entry name" value="HTH-TYPE TRANSCRIPTIONAL REGULATOR"/>
    <property type="match status" value="1"/>
</dbReference>
<name>A2SE44_METPP</name>
<dbReference type="HOGENOM" id="CLU_039613_16_3_4"/>
<dbReference type="InterPro" id="IPR000847">
    <property type="entry name" value="LysR_HTH_N"/>
</dbReference>
<dbReference type="KEGG" id="mpt:Mpe_A0871"/>
<dbReference type="Gene3D" id="3.40.190.10">
    <property type="entry name" value="Periplasmic binding protein-like II"/>
    <property type="match status" value="2"/>
</dbReference>
<dbReference type="RefSeq" id="WP_011828471.1">
    <property type="nucleotide sequence ID" value="NC_008825.1"/>
</dbReference>
<dbReference type="Pfam" id="PF00126">
    <property type="entry name" value="HTH_1"/>
    <property type="match status" value="1"/>
</dbReference>
<dbReference type="Gene3D" id="1.10.10.10">
    <property type="entry name" value="Winged helix-like DNA-binding domain superfamily/Winged helix DNA-binding domain"/>
    <property type="match status" value="1"/>
</dbReference>
<sequence length="313" mass="34792">MDKFSAMQAFVRVVEAGNFTKAADSLQLPKPTVTRLVQMLEAQLQTKLLNRTTRRVTVTPDGAAYYDRAIRLLGDIDELESSMSHAKTSPRGRLRIDVGSSVGTLVLIPALPQFHALYPDIQIDLGVSDRPVDLLSENVDCVLRGGELIDQSLVARRVGELQFLAAASPDYLKRHGMPRHPRELESGAHAVIGFFSARTGRQYPFDFHKDGERIEVAGRYVLSVNDSNAYVAAGLAGLGVVQAATFMLQTHISRGELEPVLADWCSEPVPIHVVYPPNRHLSAKLRVFVDWVAELFARDDLMQRRSSLPRVRR</sequence>
<dbReference type="Proteomes" id="UP000000366">
    <property type="component" value="Chromosome"/>
</dbReference>
<protein>
    <submittedName>
        <fullName evidence="6">Transcriptional regulator, LysR family</fullName>
    </submittedName>
</protein>
<dbReference type="AlphaFoldDB" id="A2SE44"/>
<keyword evidence="2" id="KW-0805">Transcription regulation</keyword>
<dbReference type="InterPro" id="IPR036390">
    <property type="entry name" value="WH_DNA-bd_sf"/>
</dbReference>
<dbReference type="SUPFAM" id="SSF53850">
    <property type="entry name" value="Periplasmic binding protein-like II"/>
    <property type="match status" value="1"/>
</dbReference>
<dbReference type="InterPro" id="IPR058163">
    <property type="entry name" value="LysR-type_TF_proteobact-type"/>
</dbReference>
<evidence type="ECO:0000313" key="6">
    <source>
        <dbReference type="EMBL" id="ABM93833.1"/>
    </source>
</evidence>
<proteinExistence type="inferred from homology"/>
<dbReference type="InterPro" id="IPR005119">
    <property type="entry name" value="LysR_subst-bd"/>
</dbReference>